<dbReference type="SUPFAM" id="SSF50998">
    <property type="entry name" value="Quinoprotein alcohol dehydrogenase-like"/>
    <property type="match status" value="1"/>
</dbReference>
<dbReference type="PANTHER" id="PTHR34512:SF30">
    <property type="entry name" value="OUTER MEMBRANE PROTEIN ASSEMBLY FACTOR BAMB"/>
    <property type="match status" value="1"/>
</dbReference>
<dbReference type="InterPro" id="IPR018391">
    <property type="entry name" value="PQQ_b-propeller_rpt"/>
</dbReference>
<evidence type="ECO:0000313" key="3">
    <source>
        <dbReference type="EMBL" id="MCV6824038.1"/>
    </source>
</evidence>
<evidence type="ECO:0000313" key="4">
    <source>
        <dbReference type="Proteomes" id="UP001208041"/>
    </source>
</evidence>
<keyword evidence="4" id="KW-1185">Reference proteome</keyword>
<proteinExistence type="predicted"/>
<dbReference type="Proteomes" id="UP001208041">
    <property type="component" value="Unassembled WGS sequence"/>
</dbReference>
<gene>
    <name evidence="3" type="ORF">OH136_05660</name>
</gene>
<feature type="domain" description="Pyrrolo-quinoline quinone repeat" evidence="2">
    <location>
        <begin position="135"/>
        <end position="370"/>
    </location>
</feature>
<reference evidence="3" key="1">
    <citation type="submission" date="2022-10" db="EMBL/GenBank/DDBJ databases">
        <authorList>
            <person name="Yue Y."/>
        </authorList>
    </citation>
    <scope>NUCLEOTIDE SEQUENCE</scope>
    <source>
        <strain evidence="3">Z654</strain>
    </source>
</reference>
<evidence type="ECO:0000256" key="1">
    <source>
        <dbReference type="SAM" id="MobiDB-lite"/>
    </source>
</evidence>
<dbReference type="AlphaFoldDB" id="A0AAE3LQY3"/>
<dbReference type="InterPro" id="IPR011047">
    <property type="entry name" value="Quinoprotein_ADH-like_sf"/>
</dbReference>
<dbReference type="Gene3D" id="2.130.10.10">
    <property type="entry name" value="YVTN repeat-like/Quinoprotein amine dehydrogenase"/>
    <property type="match status" value="1"/>
</dbReference>
<dbReference type="Pfam" id="PF13360">
    <property type="entry name" value="PQQ_2"/>
    <property type="match status" value="1"/>
</dbReference>
<evidence type="ECO:0000259" key="2">
    <source>
        <dbReference type="Pfam" id="PF13360"/>
    </source>
</evidence>
<dbReference type="SMART" id="SM00564">
    <property type="entry name" value="PQQ"/>
    <property type="match status" value="6"/>
</dbReference>
<organism evidence="3 4">
    <name type="scientific">Halocynthiibacter halioticoli</name>
    <dbReference type="NCBI Taxonomy" id="2986804"/>
    <lineage>
        <taxon>Bacteria</taxon>
        <taxon>Pseudomonadati</taxon>
        <taxon>Pseudomonadota</taxon>
        <taxon>Alphaproteobacteria</taxon>
        <taxon>Rhodobacterales</taxon>
        <taxon>Paracoccaceae</taxon>
        <taxon>Halocynthiibacter</taxon>
    </lineage>
</organism>
<dbReference type="InterPro" id="IPR002372">
    <property type="entry name" value="PQQ_rpt_dom"/>
</dbReference>
<sequence>MNGVSSASRSAYAGFTPLRTGLLAVVALTVMGCSDKEVILPGERLDIRAPFEDSAATTEPQVNRKQSFSAPRAVNNANWTHRNGGTSHYLGNPSLRSTLAPLWSASIGEGDSRKNRLSTDPVAANGRIFTLDSRARVSAHATNGGQLWSVDLTPTGDRSGETSGGGLAVANDVLIAVTGFGEMIALNVKTGAELWTQRVDANFNSNPTIYGDLVYAVSRDNIAWAVNIKNGRVQWQIPGTPSPTSIVGSAGPAISGDRVLFPFSSGEILSAFRRGGVRLWASSVSGRRPGAAYAGITDITGDPVVVGSTVYAANASGRTVALDLRSGDLKWTAPEGSTGPLWVAGGSVFLVSDQAKLVRLNANTGDIIWKVDLPYFEAEKIKKRKTIYAHHGPVLAGGRLWLASTDGYLRSFDPTDGREVARIELPDGATTNPIVVNNTLYIVTTAGNLLAYR</sequence>
<accession>A0AAE3LQY3</accession>
<dbReference type="PANTHER" id="PTHR34512">
    <property type="entry name" value="CELL SURFACE PROTEIN"/>
    <property type="match status" value="1"/>
</dbReference>
<feature type="region of interest" description="Disordered" evidence="1">
    <location>
        <begin position="52"/>
        <end position="91"/>
    </location>
</feature>
<comment type="caution">
    <text evidence="3">The sequence shown here is derived from an EMBL/GenBank/DDBJ whole genome shotgun (WGS) entry which is preliminary data.</text>
</comment>
<dbReference type="RefSeq" id="WP_263952862.1">
    <property type="nucleotide sequence ID" value="NZ_JAOYFC010000001.1"/>
</dbReference>
<dbReference type="InterPro" id="IPR015943">
    <property type="entry name" value="WD40/YVTN_repeat-like_dom_sf"/>
</dbReference>
<protein>
    <submittedName>
        <fullName evidence="3">PQQ-like beta-propeller repeat protein</fullName>
    </submittedName>
</protein>
<dbReference type="EMBL" id="JAOYFC010000001">
    <property type="protein sequence ID" value="MCV6824038.1"/>
    <property type="molecule type" value="Genomic_DNA"/>
</dbReference>
<name>A0AAE3LQY3_9RHOB</name>
<feature type="compositionally biased region" description="Polar residues" evidence="1">
    <location>
        <begin position="55"/>
        <end position="86"/>
    </location>
</feature>